<evidence type="ECO:0000256" key="1">
    <source>
        <dbReference type="ARBA" id="ARBA00007274"/>
    </source>
</evidence>
<dbReference type="Gene3D" id="2.160.10.10">
    <property type="entry name" value="Hexapeptide repeat proteins"/>
    <property type="match status" value="1"/>
</dbReference>
<dbReference type="NCBIfam" id="NF000311">
    <property type="entry name" value="Vat_ABCDEFH"/>
    <property type="match status" value="1"/>
</dbReference>
<comment type="caution">
    <text evidence="6">The sequence shown here is derived from an EMBL/GenBank/DDBJ whole genome shotgun (WGS) entry which is preliminary data.</text>
</comment>
<dbReference type="Proteomes" id="UP000824124">
    <property type="component" value="Unassembled WGS sequence"/>
</dbReference>
<dbReference type="PANTHER" id="PTHR43300:SF11">
    <property type="entry name" value="ACETYLTRANSFERASE RV3034C-RELATED"/>
    <property type="match status" value="1"/>
</dbReference>
<dbReference type="FunFam" id="2.160.10.10:FF:000037">
    <property type="entry name" value="Streptogramin A acetyltransferase"/>
    <property type="match status" value="1"/>
</dbReference>
<keyword evidence="5" id="KW-0012">Acyltransferase</keyword>
<dbReference type="GO" id="GO:0046677">
    <property type="term" value="P:response to antibiotic"/>
    <property type="evidence" value="ECO:0007669"/>
    <property type="project" value="UniProtKB-KW"/>
</dbReference>
<accession>A0A9D1HKN8</accession>
<dbReference type="InterPro" id="IPR001451">
    <property type="entry name" value="Hexapep"/>
</dbReference>
<evidence type="ECO:0000256" key="5">
    <source>
        <dbReference type="ARBA" id="ARBA00023315"/>
    </source>
</evidence>
<dbReference type="InterPro" id="IPR050179">
    <property type="entry name" value="Trans_hexapeptide_repeat"/>
</dbReference>
<dbReference type="CDD" id="cd03349">
    <property type="entry name" value="LbH_XAT"/>
    <property type="match status" value="1"/>
</dbReference>
<dbReference type="EMBL" id="DVMH01000015">
    <property type="protein sequence ID" value="HIU10106.1"/>
    <property type="molecule type" value="Genomic_DNA"/>
</dbReference>
<keyword evidence="4" id="KW-0046">Antibiotic resistance</keyword>
<evidence type="ECO:0000256" key="3">
    <source>
        <dbReference type="ARBA" id="ARBA00022737"/>
    </source>
</evidence>
<gene>
    <name evidence="6" type="primary">vat</name>
    <name evidence="6" type="ORF">IAB00_02515</name>
</gene>
<dbReference type="SUPFAM" id="SSF51161">
    <property type="entry name" value="Trimeric LpxA-like enzymes"/>
    <property type="match status" value="1"/>
</dbReference>
<organism evidence="6 7">
    <name type="scientific">Candidatus Avidehalobacter gallistercoris</name>
    <dbReference type="NCBI Taxonomy" id="2840694"/>
    <lineage>
        <taxon>Bacteria</taxon>
        <taxon>Bacillati</taxon>
        <taxon>Bacillota</taxon>
        <taxon>Clostridia</taxon>
        <taxon>Eubacteriales</taxon>
        <taxon>Peptococcaceae</taxon>
        <taxon>Peptococcaceae incertae sedis</taxon>
        <taxon>Candidatus Avidehalobacter</taxon>
    </lineage>
</organism>
<evidence type="ECO:0000256" key="4">
    <source>
        <dbReference type="ARBA" id="ARBA00023251"/>
    </source>
</evidence>
<dbReference type="InterPro" id="IPR011004">
    <property type="entry name" value="Trimer_LpxA-like_sf"/>
</dbReference>
<dbReference type="AlphaFoldDB" id="A0A9D1HKN8"/>
<reference evidence="6" key="2">
    <citation type="journal article" date="2021" name="PeerJ">
        <title>Extensive microbial diversity within the chicken gut microbiome revealed by metagenomics and culture.</title>
        <authorList>
            <person name="Gilroy R."/>
            <person name="Ravi A."/>
            <person name="Getino M."/>
            <person name="Pursley I."/>
            <person name="Horton D.L."/>
            <person name="Alikhan N.F."/>
            <person name="Baker D."/>
            <person name="Gharbi K."/>
            <person name="Hall N."/>
            <person name="Watson M."/>
            <person name="Adriaenssens E.M."/>
            <person name="Foster-Nyarko E."/>
            <person name="Jarju S."/>
            <person name="Secka A."/>
            <person name="Antonio M."/>
            <person name="Oren A."/>
            <person name="Chaudhuri R.R."/>
            <person name="La Ragione R."/>
            <person name="Hildebrand F."/>
            <person name="Pallen M.J."/>
        </authorList>
    </citation>
    <scope>NUCLEOTIDE SEQUENCE</scope>
    <source>
        <strain evidence="6">2830</strain>
    </source>
</reference>
<evidence type="ECO:0000313" key="6">
    <source>
        <dbReference type="EMBL" id="HIU10106.1"/>
    </source>
</evidence>
<proteinExistence type="inferred from homology"/>
<sequence length="209" mass="22969">MLGPNPDAIHPNAALPSICYIKNVITRPTIIVGDYTYYDDPIDSENFESHVTHHYDFIGDKLIIGKFCAIGKGVEFIMNGANHRMCGVSTYPFNIMGGGWEKSVPSLDELPLKGDTVIGNDVWFGQNVTVLPGVHIGDGAIIGTNSTVAKDIPPYSIAVGNPCHVVKLRFDKGVIDYLLKLKWWDWPPEKIFANLETLTIGDVSKIISL</sequence>
<comment type="similarity">
    <text evidence="1">Belongs to the transferase hexapeptide repeat family.</text>
</comment>
<evidence type="ECO:0000256" key="2">
    <source>
        <dbReference type="ARBA" id="ARBA00022679"/>
    </source>
</evidence>
<keyword evidence="3" id="KW-0677">Repeat</keyword>
<protein>
    <submittedName>
        <fullName evidence="6">Vat family streptogramin A O-acetyltransferase</fullName>
    </submittedName>
</protein>
<dbReference type="Pfam" id="PF00132">
    <property type="entry name" value="Hexapep"/>
    <property type="match status" value="1"/>
</dbReference>
<reference evidence="6" key="1">
    <citation type="submission" date="2020-10" db="EMBL/GenBank/DDBJ databases">
        <authorList>
            <person name="Gilroy R."/>
        </authorList>
    </citation>
    <scope>NUCLEOTIDE SEQUENCE</scope>
    <source>
        <strain evidence="6">2830</strain>
    </source>
</reference>
<keyword evidence="2" id="KW-0808">Transferase</keyword>
<name>A0A9D1HKN8_9FIRM</name>
<dbReference type="GO" id="GO:0016746">
    <property type="term" value="F:acyltransferase activity"/>
    <property type="evidence" value="ECO:0007669"/>
    <property type="project" value="UniProtKB-KW"/>
</dbReference>
<dbReference type="PANTHER" id="PTHR43300">
    <property type="entry name" value="ACETYLTRANSFERASE"/>
    <property type="match status" value="1"/>
</dbReference>
<evidence type="ECO:0000313" key="7">
    <source>
        <dbReference type="Proteomes" id="UP000824124"/>
    </source>
</evidence>